<feature type="transmembrane region" description="Helical" evidence="1">
    <location>
        <begin position="40"/>
        <end position="63"/>
    </location>
</feature>
<dbReference type="SUPFAM" id="SSF48097">
    <property type="entry name" value="Regulator of G-protein signaling, RGS"/>
    <property type="match status" value="1"/>
</dbReference>
<dbReference type="Proteomes" id="UP001162131">
    <property type="component" value="Unassembled WGS sequence"/>
</dbReference>
<reference evidence="2" key="1">
    <citation type="submission" date="2021-09" db="EMBL/GenBank/DDBJ databases">
        <authorList>
            <consortium name="AG Swart"/>
            <person name="Singh M."/>
            <person name="Singh A."/>
            <person name="Seah K."/>
            <person name="Emmerich C."/>
        </authorList>
    </citation>
    <scope>NUCLEOTIDE SEQUENCE</scope>
    <source>
        <strain evidence="2">ATCC30299</strain>
    </source>
</reference>
<evidence type="ECO:0000256" key="1">
    <source>
        <dbReference type="SAM" id="Phobius"/>
    </source>
</evidence>
<name>A0AAU9J6A6_9CILI</name>
<proteinExistence type="predicted"/>
<feature type="transmembrane region" description="Helical" evidence="1">
    <location>
        <begin position="173"/>
        <end position="193"/>
    </location>
</feature>
<evidence type="ECO:0000313" key="3">
    <source>
        <dbReference type="Proteomes" id="UP001162131"/>
    </source>
</evidence>
<dbReference type="AlphaFoldDB" id="A0AAU9J6A6"/>
<keyword evidence="1" id="KW-0472">Membrane</keyword>
<feature type="transmembrane region" description="Helical" evidence="1">
    <location>
        <begin position="6"/>
        <end position="28"/>
    </location>
</feature>
<keyword evidence="1" id="KW-0812">Transmembrane</keyword>
<evidence type="ECO:0000313" key="2">
    <source>
        <dbReference type="EMBL" id="CAG9320815.1"/>
    </source>
</evidence>
<accession>A0AAU9J6A6</accession>
<evidence type="ECO:0008006" key="4">
    <source>
        <dbReference type="Google" id="ProtNLM"/>
    </source>
</evidence>
<protein>
    <recommendedName>
        <fullName evidence="4">RGS domain-containing protein</fullName>
    </recommendedName>
</protein>
<feature type="transmembrane region" description="Helical" evidence="1">
    <location>
        <begin position="75"/>
        <end position="94"/>
    </location>
</feature>
<sequence>MGVDLIFLVWLGLCGLVYIPTGALLFWWSHTKPIRNRSPYMVSIIHWSNFFETCVFLITLYLYFHGIHHNLTLEIIFQTLQTLLHCSFIIPYLLRCYRIYFVFHLEKGWDENDSKFRKNIHKASQKWLFKIYCTSMIPVIIFASFNFIIPGFHGYFPTSYYERNATENSITEMAYLFILFVEELAFVFFVYKLKDVNDDYKMTREVTIVCLLWTLNGIVSTIPSKTIWMIEGTIRNNLIMLLSSLYPVLLAAKGDSFEDVITLEVLESLELILQNELTLNAFEKALAKEIPKLTKIQSAPEYLQIWLKCEYYQNYPSDELEKEIVLTAKALSRVQANDVENIEYEVYKVLSQILFPLFKKTKTYQNLLKNVVHQQIYTNRILQTSFTLESDFEYSIMSHSFDLLASPSVYSPSPSIISRNPSALL</sequence>
<dbReference type="InterPro" id="IPR036305">
    <property type="entry name" value="RGS_sf"/>
</dbReference>
<organism evidence="2 3">
    <name type="scientific">Blepharisma stoltei</name>
    <dbReference type="NCBI Taxonomy" id="1481888"/>
    <lineage>
        <taxon>Eukaryota</taxon>
        <taxon>Sar</taxon>
        <taxon>Alveolata</taxon>
        <taxon>Ciliophora</taxon>
        <taxon>Postciliodesmatophora</taxon>
        <taxon>Heterotrichea</taxon>
        <taxon>Heterotrichida</taxon>
        <taxon>Blepharismidae</taxon>
        <taxon>Blepharisma</taxon>
    </lineage>
</organism>
<feature type="transmembrane region" description="Helical" evidence="1">
    <location>
        <begin position="205"/>
        <end position="222"/>
    </location>
</feature>
<keyword evidence="3" id="KW-1185">Reference proteome</keyword>
<keyword evidence="1" id="KW-1133">Transmembrane helix</keyword>
<feature type="transmembrane region" description="Helical" evidence="1">
    <location>
        <begin position="127"/>
        <end position="153"/>
    </location>
</feature>
<comment type="caution">
    <text evidence="2">The sequence shown here is derived from an EMBL/GenBank/DDBJ whole genome shotgun (WGS) entry which is preliminary data.</text>
</comment>
<dbReference type="EMBL" id="CAJZBQ010000027">
    <property type="protein sequence ID" value="CAG9320815.1"/>
    <property type="molecule type" value="Genomic_DNA"/>
</dbReference>
<gene>
    <name evidence="2" type="ORF">BSTOLATCC_MIC27394</name>
</gene>